<accession>A0A0X3VZL7</accession>
<evidence type="ECO:0000313" key="2">
    <source>
        <dbReference type="Proteomes" id="UP000053413"/>
    </source>
</evidence>
<gene>
    <name evidence="1" type="ORF">ADL28_27090</name>
</gene>
<dbReference type="EMBL" id="LLZJ01000366">
    <property type="protein sequence ID" value="KUL49136.1"/>
    <property type="molecule type" value="Genomic_DNA"/>
</dbReference>
<protein>
    <submittedName>
        <fullName evidence="1">Uncharacterized protein</fullName>
    </submittedName>
</protein>
<name>A0A0X3VZL7_STRVO</name>
<evidence type="ECO:0000313" key="1">
    <source>
        <dbReference type="EMBL" id="KUL49136.1"/>
    </source>
</evidence>
<organism evidence="1 2">
    <name type="scientific">Streptomyces violaceusniger</name>
    <dbReference type="NCBI Taxonomy" id="68280"/>
    <lineage>
        <taxon>Bacteria</taxon>
        <taxon>Bacillati</taxon>
        <taxon>Actinomycetota</taxon>
        <taxon>Actinomycetes</taxon>
        <taxon>Kitasatosporales</taxon>
        <taxon>Streptomycetaceae</taxon>
        <taxon>Streptomyces</taxon>
        <taxon>Streptomyces violaceusniger group</taxon>
    </lineage>
</organism>
<reference evidence="2" key="1">
    <citation type="submission" date="2015-10" db="EMBL/GenBank/DDBJ databases">
        <authorList>
            <person name="Ju K.-S."/>
            <person name="Doroghazi J.R."/>
            <person name="Metcalf W.W."/>
        </authorList>
    </citation>
    <scope>NUCLEOTIDE SEQUENCE [LARGE SCALE GENOMIC DNA]</scope>
    <source>
        <strain evidence="2">NRRL F-8817</strain>
    </source>
</reference>
<sequence>MTTATFTLVMVLPLPDGTRSWPGKLMEAVPGIEVLCPEGPEDVGAALGRADAAYGTRLFAAVRRR</sequence>
<dbReference type="AlphaFoldDB" id="A0A0X3VZL7"/>
<proteinExistence type="predicted"/>
<comment type="caution">
    <text evidence="1">The sequence shown here is derived from an EMBL/GenBank/DDBJ whole genome shotgun (WGS) entry which is preliminary data.</text>
</comment>
<dbReference type="RefSeq" id="WP_059146376.1">
    <property type="nucleotide sequence ID" value="NZ_LLZJ01000366.1"/>
</dbReference>
<dbReference type="Proteomes" id="UP000053413">
    <property type="component" value="Unassembled WGS sequence"/>
</dbReference>